<feature type="compositionally biased region" description="Gly residues" evidence="1">
    <location>
        <begin position="301"/>
        <end position="310"/>
    </location>
</feature>
<evidence type="ECO:0000256" key="1">
    <source>
        <dbReference type="SAM" id="MobiDB-lite"/>
    </source>
</evidence>
<organism evidence="2 3">
    <name type="scientific">Triangularia verruculosa</name>
    <dbReference type="NCBI Taxonomy" id="2587418"/>
    <lineage>
        <taxon>Eukaryota</taxon>
        <taxon>Fungi</taxon>
        <taxon>Dikarya</taxon>
        <taxon>Ascomycota</taxon>
        <taxon>Pezizomycotina</taxon>
        <taxon>Sordariomycetes</taxon>
        <taxon>Sordariomycetidae</taxon>
        <taxon>Sordariales</taxon>
        <taxon>Podosporaceae</taxon>
        <taxon>Triangularia</taxon>
    </lineage>
</organism>
<name>A0AAN6X7C0_9PEZI</name>
<evidence type="ECO:0000313" key="3">
    <source>
        <dbReference type="Proteomes" id="UP001303160"/>
    </source>
</evidence>
<protein>
    <submittedName>
        <fullName evidence="2">Uncharacterized protein</fullName>
    </submittedName>
</protein>
<proteinExistence type="predicted"/>
<feature type="region of interest" description="Disordered" evidence="1">
    <location>
        <begin position="169"/>
        <end position="191"/>
    </location>
</feature>
<dbReference type="Proteomes" id="UP001303160">
    <property type="component" value="Unassembled WGS sequence"/>
</dbReference>
<feature type="region of interest" description="Disordered" evidence="1">
    <location>
        <begin position="300"/>
        <end position="332"/>
    </location>
</feature>
<reference evidence="2" key="1">
    <citation type="journal article" date="2023" name="Mol. Phylogenet. Evol.">
        <title>Genome-scale phylogeny and comparative genomics of the fungal order Sordariales.</title>
        <authorList>
            <person name="Hensen N."/>
            <person name="Bonometti L."/>
            <person name="Westerberg I."/>
            <person name="Brannstrom I.O."/>
            <person name="Guillou S."/>
            <person name="Cros-Aarteil S."/>
            <person name="Calhoun S."/>
            <person name="Haridas S."/>
            <person name="Kuo A."/>
            <person name="Mondo S."/>
            <person name="Pangilinan J."/>
            <person name="Riley R."/>
            <person name="LaButti K."/>
            <person name="Andreopoulos B."/>
            <person name="Lipzen A."/>
            <person name="Chen C."/>
            <person name="Yan M."/>
            <person name="Daum C."/>
            <person name="Ng V."/>
            <person name="Clum A."/>
            <person name="Steindorff A."/>
            <person name="Ohm R.A."/>
            <person name="Martin F."/>
            <person name="Silar P."/>
            <person name="Natvig D.O."/>
            <person name="Lalanne C."/>
            <person name="Gautier V."/>
            <person name="Ament-Velasquez S.L."/>
            <person name="Kruys A."/>
            <person name="Hutchinson M.I."/>
            <person name="Powell A.J."/>
            <person name="Barry K."/>
            <person name="Miller A.N."/>
            <person name="Grigoriev I.V."/>
            <person name="Debuchy R."/>
            <person name="Gladieux P."/>
            <person name="Hiltunen Thoren M."/>
            <person name="Johannesson H."/>
        </authorList>
    </citation>
    <scope>NUCLEOTIDE SEQUENCE</scope>
    <source>
        <strain evidence="2">CBS 315.58</strain>
    </source>
</reference>
<dbReference type="EMBL" id="MU864069">
    <property type="protein sequence ID" value="KAK4194356.1"/>
    <property type="molecule type" value="Genomic_DNA"/>
</dbReference>
<sequence>MSDLVSKQGLASRGPSDPSKGQKNGEPSSDARDGVDTTPTIPQSQDYRIYPAAGTPELILSISDQSPPSFALDLRHSLSVYTENLLIQGPFRTSEGNIEIFTHSLDLAPSSSGEKYAVNCSGSDGDPVPAATLVEKPKDGNDGKPGGTLRFVVEDIGLDDALEGLDLAARGGSGSNGGETKNWESGGNGGNGADGGHVQVLVGNEYTVILAKLGDVYQGLSASSPSPRALYDLKTLSATIRRNPQYTSLDDIGPRLDKLDAAIQRGKPSEVKVPLQDLAVRFEREGDLLRSKIRPRINVSGGSGGIGGSGTKLQGRHGTRGRDGTSRVDFLTGDSEPVRNGEIILAHPDQCRMLLEKARSLYSLDDISSTVDCRTLLARLQRRLFFLRQLQHNDKLYQAYVTAEKRDKDTGENRLFIPPGPAPSKTNPTPEATSIVSLRQVLAEATGLVTQIDNGLDYYGNPGTYAPMLSYNSYEELTGSLLESAQLAEMAYDKFTAEDAVQEARKAALQDMQKQCNIAIKNADDTVTILQADLKKTEDTVASLTKPLKDAKDKLHNQIEKEKDTINKSFNLFKMPFSNIIDAVSMVIFCPKAPMAVAQTAGLLWKAGTNVPDDKGNLVNKTYLVNQINQIEATTDALDEGLKSRDDKPGVDIADPGASKLIAARDDMMNLLKQYTSFLGSNDLADMEKMFDNYINLVDQRNTAVLHYNACVNLWYTNQQHKAYYTDKRDSLSDTVIKTINPDLPAINIFVQKAYSDAVVAVMEALYHAQRSYRFTALTVASPLSASLQGGPPSAMRHADLVRASSGILKAYIDAMDAWGRGPQDFHGVAWPLDEAEWEAVRTAQGAFVTIPPATSGLSEAQHPFAGKSNVRVTAVRLFVTGGARTASGFLSAKLTHSGAETIVDAADRQFQFYHNPITREFRYRIAAGEFEPAVDGTVDGDISGGGVTTDPKDLYALVGPYTTWSIDLGSNGGLDLSDATGAYLKFYGKFYSFP</sequence>
<evidence type="ECO:0000313" key="2">
    <source>
        <dbReference type="EMBL" id="KAK4194356.1"/>
    </source>
</evidence>
<feature type="compositionally biased region" description="Polar residues" evidence="1">
    <location>
        <begin position="37"/>
        <end position="46"/>
    </location>
</feature>
<comment type="caution">
    <text evidence="2">The sequence shown here is derived from an EMBL/GenBank/DDBJ whole genome shotgun (WGS) entry which is preliminary data.</text>
</comment>
<dbReference type="AlphaFoldDB" id="A0AAN6X7C0"/>
<feature type="region of interest" description="Disordered" evidence="1">
    <location>
        <begin position="1"/>
        <end position="49"/>
    </location>
</feature>
<accession>A0AAN6X7C0</accession>
<feature type="region of interest" description="Disordered" evidence="1">
    <location>
        <begin position="411"/>
        <end position="430"/>
    </location>
</feature>
<gene>
    <name evidence="2" type="ORF">QBC40DRAFT_319967</name>
</gene>
<keyword evidence="3" id="KW-1185">Reference proteome</keyword>
<reference evidence="2" key="2">
    <citation type="submission" date="2023-05" db="EMBL/GenBank/DDBJ databases">
        <authorList>
            <consortium name="Lawrence Berkeley National Laboratory"/>
            <person name="Steindorff A."/>
            <person name="Hensen N."/>
            <person name="Bonometti L."/>
            <person name="Westerberg I."/>
            <person name="Brannstrom I.O."/>
            <person name="Guillou S."/>
            <person name="Cros-Aarteil S."/>
            <person name="Calhoun S."/>
            <person name="Haridas S."/>
            <person name="Kuo A."/>
            <person name="Mondo S."/>
            <person name="Pangilinan J."/>
            <person name="Riley R."/>
            <person name="Labutti K."/>
            <person name="Andreopoulos B."/>
            <person name="Lipzen A."/>
            <person name="Chen C."/>
            <person name="Yanf M."/>
            <person name="Daum C."/>
            <person name="Ng V."/>
            <person name="Clum A."/>
            <person name="Ohm R."/>
            <person name="Martin F."/>
            <person name="Silar P."/>
            <person name="Natvig D."/>
            <person name="Lalanne C."/>
            <person name="Gautier V."/>
            <person name="Ament-Velasquez S.L."/>
            <person name="Kruys A."/>
            <person name="Hutchinson M.I."/>
            <person name="Powell A.J."/>
            <person name="Barry K."/>
            <person name="Miller A.N."/>
            <person name="Grigoriev I.V."/>
            <person name="Debuchy R."/>
            <person name="Gladieux P."/>
            <person name="Thoren M.H."/>
            <person name="Johannesson H."/>
        </authorList>
    </citation>
    <scope>NUCLEOTIDE SEQUENCE</scope>
    <source>
        <strain evidence="2">CBS 315.58</strain>
    </source>
</reference>